<evidence type="ECO:0000256" key="2">
    <source>
        <dbReference type="ARBA" id="ARBA00022448"/>
    </source>
</evidence>
<dbReference type="Gene3D" id="1.20.1250.20">
    <property type="entry name" value="MFS general substrate transporter like domains"/>
    <property type="match status" value="1"/>
</dbReference>
<feature type="transmembrane region" description="Helical" evidence="6">
    <location>
        <begin position="146"/>
        <end position="165"/>
    </location>
</feature>
<gene>
    <name evidence="8" type="ORF">LVY72_18160</name>
</gene>
<evidence type="ECO:0000313" key="9">
    <source>
        <dbReference type="Proteomes" id="UP001165368"/>
    </source>
</evidence>
<keyword evidence="3 6" id="KW-0812">Transmembrane</keyword>
<evidence type="ECO:0000256" key="3">
    <source>
        <dbReference type="ARBA" id="ARBA00022692"/>
    </source>
</evidence>
<feature type="transmembrane region" description="Helical" evidence="6">
    <location>
        <begin position="301"/>
        <end position="324"/>
    </location>
</feature>
<dbReference type="EMBL" id="JAKLTQ010000017">
    <property type="protein sequence ID" value="MCG2623821.1"/>
    <property type="molecule type" value="Genomic_DNA"/>
</dbReference>
<feature type="transmembrane region" description="Helical" evidence="6">
    <location>
        <begin position="112"/>
        <end position="139"/>
    </location>
</feature>
<feature type="transmembrane region" description="Helical" evidence="6">
    <location>
        <begin position="206"/>
        <end position="228"/>
    </location>
</feature>
<evidence type="ECO:0000256" key="4">
    <source>
        <dbReference type="ARBA" id="ARBA00022989"/>
    </source>
</evidence>
<dbReference type="PANTHER" id="PTHR42718">
    <property type="entry name" value="MAJOR FACILITATOR SUPERFAMILY MULTIDRUG TRANSPORTER MFSC"/>
    <property type="match status" value="1"/>
</dbReference>
<dbReference type="Pfam" id="PF07690">
    <property type="entry name" value="MFS_1"/>
    <property type="match status" value="1"/>
</dbReference>
<dbReference type="InterPro" id="IPR011701">
    <property type="entry name" value="MFS"/>
</dbReference>
<evidence type="ECO:0000256" key="6">
    <source>
        <dbReference type="SAM" id="Phobius"/>
    </source>
</evidence>
<feature type="transmembrane region" description="Helical" evidence="6">
    <location>
        <begin position="55"/>
        <end position="75"/>
    </location>
</feature>
<dbReference type="SUPFAM" id="SSF103473">
    <property type="entry name" value="MFS general substrate transporter"/>
    <property type="match status" value="1"/>
</dbReference>
<feature type="transmembrane region" description="Helical" evidence="6">
    <location>
        <begin position="411"/>
        <end position="438"/>
    </location>
</feature>
<feature type="transmembrane region" description="Helical" evidence="6">
    <location>
        <begin position="488"/>
        <end position="508"/>
    </location>
</feature>
<keyword evidence="2" id="KW-0813">Transport</keyword>
<organism evidence="8 9">
    <name type="scientific">Arthrobacter hankyongi</name>
    <dbReference type="NCBI Taxonomy" id="2904801"/>
    <lineage>
        <taxon>Bacteria</taxon>
        <taxon>Bacillati</taxon>
        <taxon>Actinomycetota</taxon>
        <taxon>Actinomycetes</taxon>
        <taxon>Micrococcales</taxon>
        <taxon>Micrococcaceae</taxon>
        <taxon>Arthrobacter</taxon>
    </lineage>
</organism>
<dbReference type="PROSITE" id="PS50850">
    <property type="entry name" value="MFS"/>
    <property type="match status" value="1"/>
</dbReference>
<sequence>MSRGEAQGDVLREAPARAPLVLASLIIVAGVANLNLSVANVALPSIGKAFDSSQTTLNLIAVGYSLGLAASVLYFGAVGDRYGRKLLLLLGILLSVPACLLAAYAWDDSVLVLARILGGLSAGMAYPTTLALITALWAGPPRTKSIALWSALGGAISALGPLTAGALLEHFWWGSVFLVTLPLAVVALIMAWLFVPAHVNESTEPVDNLGGILSVVLVAGLVLAINFAPVPGKGTLVLGLALIALAATLAFVLRQRRAPNPLYDLHIAGRRTFWVAACAGIIVFGSLMGSAFISQQYLQNVLGYSTVEAGAAFLPAVLFMVLVAPRSAKLVESHGARTTLLIGYVFLFLAFLAMLLLWQEDSSYWEVGIAYALIGIGVGFAGTPASHSLTGSVPVRRAGMASGTADLQRDLGGAIMQSILGALLTAGYASAFFATIAASPDADQVSANVQAELTKSFASAEVTAQQYPQYADQIIAAAKASFLAGDDWAYLAGLIAIVLGALLVFFMFPRRDVEQELLRRYHAEDAGSAATGT</sequence>
<dbReference type="PANTHER" id="PTHR42718:SF9">
    <property type="entry name" value="MAJOR FACILITATOR SUPERFAMILY MULTIDRUG TRANSPORTER MFSC"/>
    <property type="match status" value="1"/>
</dbReference>
<dbReference type="InterPro" id="IPR020846">
    <property type="entry name" value="MFS_dom"/>
</dbReference>
<name>A0ABS9LAW3_9MICC</name>
<keyword evidence="5 6" id="KW-0472">Membrane</keyword>
<feature type="transmembrane region" description="Helical" evidence="6">
    <location>
        <begin position="369"/>
        <end position="390"/>
    </location>
</feature>
<comment type="caution">
    <text evidence="8">The sequence shown here is derived from an EMBL/GenBank/DDBJ whole genome shotgun (WGS) entry which is preliminary data.</text>
</comment>
<dbReference type="RefSeq" id="WP_237824208.1">
    <property type="nucleotide sequence ID" value="NZ_JAKLTQ010000017.1"/>
</dbReference>
<feature type="domain" description="Major facilitator superfamily (MFS) profile" evidence="7">
    <location>
        <begin position="21"/>
        <end position="512"/>
    </location>
</feature>
<dbReference type="Gene3D" id="1.20.1720.10">
    <property type="entry name" value="Multidrug resistance protein D"/>
    <property type="match status" value="1"/>
</dbReference>
<accession>A0ABS9LAW3</accession>
<evidence type="ECO:0000259" key="7">
    <source>
        <dbReference type="PROSITE" id="PS50850"/>
    </source>
</evidence>
<evidence type="ECO:0000313" key="8">
    <source>
        <dbReference type="EMBL" id="MCG2623821.1"/>
    </source>
</evidence>
<evidence type="ECO:0000256" key="5">
    <source>
        <dbReference type="ARBA" id="ARBA00023136"/>
    </source>
</evidence>
<feature type="transmembrane region" description="Helical" evidence="6">
    <location>
        <begin position="273"/>
        <end position="295"/>
    </location>
</feature>
<dbReference type="InterPro" id="IPR036259">
    <property type="entry name" value="MFS_trans_sf"/>
</dbReference>
<proteinExistence type="predicted"/>
<feature type="transmembrane region" description="Helical" evidence="6">
    <location>
        <begin position="171"/>
        <end position="194"/>
    </location>
</feature>
<feature type="transmembrane region" description="Helical" evidence="6">
    <location>
        <begin position="234"/>
        <end position="253"/>
    </location>
</feature>
<feature type="transmembrane region" description="Helical" evidence="6">
    <location>
        <begin position="20"/>
        <end position="43"/>
    </location>
</feature>
<feature type="transmembrane region" description="Helical" evidence="6">
    <location>
        <begin position="336"/>
        <end position="357"/>
    </location>
</feature>
<keyword evidence="4 6" id="KW-1133">Transmembrane helix</keyword>
<comment type="subcellular location">
    <subcellularLocation>
        <location evidence="1">Cell membrane</location>
        <topology evidence="1">Multi-pass membrane protein</topology>
    </subcellularLocation>
</comment>
<reference evidence="8" key="1">
    <citation type="submission" date="2022-01" db="EMBL/GenBank/DDBJ databases">
        <authorList>
            <person name="Jo J.-H."/>
            <person name="Im W.-T."/>
        </authorList>
    </citation>
    <scope>NUCLEOTIDE SEQUENCE</scope>
    <source>
        <strain evidence="8">I2-34</strain>
    </source>
</reference>
<protein>
    <submittedName>
        <fullName evidence="8">MFS transporter</fullName>
    </submittedName>
</protein>
<dbReference type="Proteomes" id="UP001165368">
    <property type="component" value="Unassembled WGS sequence"/>
</dbReference>
<keyword evidence="9" id="KW-1185">Reference proteome</keyword>
<feature type="transmembrane region" description="Helical" evidence="6">
    <location>
        <begin position="87"/>
        <end position="106"/>
    </location>
</feature>
<dbReference type="CDD" id="cd17321">
    <property type="entry name" value="MFS_MMR_MDR_like"/>
    <property type="match status" value="1"/>
</dbReference>
<evidence type="ECO:0000256" key="1">
    <source>
        <dbReference type="ARBA" id="ARBA00004651"/>
    </source>
</evidence>